<evidence type="ECO:0000256" key="2">
    <source>
        <dbReference type="ARBA" id="ARBA00005517"/>
    </source>
</evidence>
<dbReference type="EC" id="4.2.3.1" evidence="5"/>
<keyword evidence="3" id="KW-0663">Pyridoxal phosphate</keyword>
<dbReference type="OrthoDB" id="9763107at2"/>
<keyword evidence="4" id="KW-0456">Lyase</keyword>
<evidence type="ECO:0000256" key="3">
    <source>
        <dbReference type="ARBA" id="ARBA00022898"/>
    </source>
</evidence>
<dbReference type="RefSeq" id="WP_120177576.1">
    <property type="nucleotide sequence ID" value="NZ_AP018786.1"/>
</dbReference>
<dbReference type="Gene3D" id="3.90.1380.10">
    <property type="entry name" value="Threonine synthase, N-terminal domain"/>
    <property type="match status" value="1"/>
</dbReference>
<dbReference type="InterPro" id="IPR001926">
    <property type="entry name" value="TrpB-like_PALP"/>
</dbReference>
<evidence type="ECO:0000259" key="7">
    <source>
        <dbReference type="Pfam" id="PF14821"/>
    </source>
</evidence>
<dbReference type="PANTHER" id="PTHR42690:SF1">
    <property type="entry name" value="THREONINE SYNTHASE-LIKE 2"/>
    <property type="match status" value="1"/>
</dbReference>
<dbReference type="Pfam" id="PF00291">
    <property type="entry name" value="PALP"/>
    <property type="match status" value="1"/>
</dbReference>
<organism evidence="8 9">
    <name type="scientific">Sutterella megalosphaeroides</name>
    <dbReference type="NCBI Taxonomy" id="2494234"/>
    <lineage>
        <taxon>Bacteria</taxon>
        <taxon>Pseudomonadati</taxon>
        <taxon>Pseudomonadota</taxon>
        <taxon>Betaproteobacteria</taxon>
        <taxon>Burkholderiales</taxon>
        <taxon>Sutterellaceae</taxon>
        <taxon>Sutterella</taxon>
    </lineage>
</organism>
<dbReference type="Proteomes" id="UP000271003">
    <property type="component" value="Chromosome"/>
</dbReference>
<name>A0A2Z6IH05_9BURK</name>
<evidence type="ECO:0000313" key="9">
    <source>
        <dbReference type="Proteomes" id="UP000271003"/>
    </source>
</evidence>
<dbReference type="AlphaFoldDB" id="A0A2Z6IH05"/>
<dbReference type="InterPro" id="IPR004450">
    <property type="entry name" value="Thr_synthase-like"/>
</dbReference>
<proteinExistence type="inferred from homology"/>
<keyword evidence="9" id="KW-1185">Reference proteome</keyword>
<evidence type="ECO:0000313" key="8">
    <source>
        <dbReference type="EMBL" id="BBF24026.1"/>
    </source>
</evidence>
<dbReference type="SUPFAM" id="SSF53686">
    <property type="entry name" value="Tryptophan synthase beta subunit-like PLP-dependent enzymes"/>
    <property type="match status" value="1"/>
</dbReference>
<feature type="domain" description="Tryptophan synthase beta chain-like PALP" evidence="6">
    <location>
        <begin position="110"/>
        <end position="351"/>
    </location>
</feature>
<dbReference type="InterPro" id="IPR037158">
    <property type="entry name" value="Thr_synth_N_sf"/>
</dbReference>
<protein>
    <recommendedName>
        <fullName evidence="5">Threonine synthase</fullName>
        <ecNumber evidence="5">4.2.3.1</ecNumber>
    </recommendedName>
</protein>
<dbReference type="Gene3D" id="3.40.50.1100">
    <property type="match status" value="2"/>
</dbReference>
<dbReference type="InterPro" id="IPR029144">
    <property type="entry name" value="Thr_synth_N"/>
</dbReference>
<sequence>MQYISTRGEQSPKRFSDILFEGRAEDGGLYVPAAFPRLTLEQIRMMRGLDYAGLALEVMHLFWPELERSTLWKLCRDTYQPEFYPYGRDRIATREVTPITWLHDDVGLLELSNGPTLSFDDISLSLLANIFARGLGETPATMTFLGATTGDMGAAAEHAFAGIPNARVAMLSPQGRMSDWQAAQLYANTPANSVNLAVDGTFDDCQDMVERMLSDREFAKKHGLGAVNSVLWARIAAQIVYYFYAYLQAVENVGEEVVFVVPGGNFGNAFAGWAAKQMGLPILRLIVATNENDAMDRFLRTGVYAPRPASETLATSSPSMDISRAANFERFLYEMLDRNARRTAELMKELETKGSFELTPGEFARVRRSGLASGTSNHANRLEITEHLYVEYGTYVDPHTADAIYSGIYLHPVGVRTLCLETVDPAKFPKIIRQATGHDVPVPEGFEDPRGKPARKTYMPNDFDAVKAFVAEFADKPF</sequence>
<dbReference type="InterPro" id="IPR051166">
    <property type="entry name" value="Threonine_Synthase"/>
</dbReference>
<dbReference type="KEGG" id="sutt:SUTMEG_19170"/>
<evidence type="ECO:0000256" key="1">
    <source>
        <dbReference type="ARBA" id="ARBA00001933"/>
    </source>
</evidence>
<dbReference type="EMBL" id="AP018786">
    <property type="protein sequence ID" value="BBF24026.1"/>
    <property type="molecule type" value="Genomic_DNA"/>
</dbReference>
<dbReference type="PANTHER" id="PTHR42690">
    <property type="entry name" value="THREONINE SYNTHASE FAMILY MEMBER"/>
    <property type="match status" value="1"/>
</dbReference>
<dbReference type="GO" id="GO:0009088">
    <property type="term" value="P:threonine biosynthetic process"/>
    <property type="evidence" value="ECO:0007669"/>
    <property type="project" value="UniProtKB-UniRule"/>
</dbReference>
<accession>A0A2Z6IH05</accession>
<dbReference type="InterPro" id="IPR036052">
    <property type="entry name" value="TrpB-like_PALP_sf"/>
</dbReference>
<feature type="domain" description="Threonine synthase N-terminal" evidence="7">
    <location>
        <begin position="2"/>
        <end position="79"/>
    </location>
</feature>
<dbReference type="Pfam" id="PF24857">
    <property type="entry name" value="THR4_C"/>
    <property type="match status" value="1"/>
</dbReference>
<comment type="similarity">
    <text evidence="2">Belongs to the threonine synthase family.</text>
</comment>
<dbReference type="Pfam" id="PF14821">
    <property type="entry name" value="Thr_synth_N"/>
    <property type="match status" value="1"/>
</dbReference>
<evidence type="ECO:0000256" key="5">
    <source>
        <dbReference type="NCBIfam" id="TIGR00260"/>
    </source>
</evidence>
<reference evidence="8 9" key="1">
    <citation type="journal article" date="2018" name="Int. J. Syst. Evol. Microbiol.">
        <title>Mesosutterella multiformis gen. nov., sp. nov., a member of the family Sutterellaceae and Sutterella megalosphaeroides sp. nov., isolated from human faeces.</title>
        <authorList>
            <person name="Sakamoto M."/>
            <person name="Ikeyama N."/>
            <person name="Kunihiro T."/>
            <person name="Iino T."/>
            <person name="Yuki M."/>
            <person name="Ohkuma M."/>
        </authorList>
    </citation>
    <scope>NUCLEOTIDE SEQUENCE [LARGE SCALE GENOMIC DNA]</scope>
    <source>
        <strain evidence="8 9">6FBBBH3</strain>
    </source>
</reference>
<evidence type="ECO:0000259" key="6">
    <source>
        <dbReference type="Pfam" id="PF00291"/>
    </source>
</evidence>
<gene>
    <name evidence="8" type="primary">thrC</name>
    <name evidence="8" type="ORF">SUTMEG_19170</name>
</gene>
<dbReference type="NCBIfam" id="TIGR00260">
    <property type="entry name" value="thrC"/>
    <property type="match status" value="1"/>
</dbReference>
<dbReference type="GO" id="GO:0004795">
    <property type="term" value="F:threonine synthase activity"/>
    <property type="evidence" value="ECO:0007669"/>
    <property type="project" value="UniProtKB-UniRule"/>
</dbReference>
<comment type="cofactor">
    <cofactor evidence="1">
        <name>pyridoxal 5'-phosphate</name>
        <dbReference type="ChEBI" id="CHEBI:597326"/>
    </cofactor>
</comment>
<evidence type="ECO:0000256" key="4">
    <source>
        <dbReference type="ARBA" id="ARBA00023239"/>
    </source>
</evidence>